<evidence type="ECO:0000256" key="22">
    <source>
        <dbReference type="PROSITE-ProRule" id="PRU10141"/>
    </source>
</evidence>
<dbReference type="Pfam" id="PF23598">
    <property type="entry name" value="LRR_14"/>
    <property type="match status" value="1"/>
</dbReference>
<keyword evidence="6" id="KW-0723">Serine/threonine-protein kinase</keyword>
<dbReference type="AlphaFoldDB" id="A0AAV0IIL4"/>
<sequence>MIGSSSPSWWVVALLLTTSAAASSNINSSNETDRMALLQFKSMITGDPFGVLSSWNDSTHFCQWYGVSCSQKHIGRVTVLELPSKKLSGSISPHVGNLSFLQRLLLSNNSLIEGIPPEIGRLNRLQHLILQDNLLGGEIPSNISGCSALTLFYVGNNKLVGQVPWQLGSLQKLQELWINSNNLTETIIPHSLGNLSSSLRVFYAAENRFSGGIRDVFGQMTSLEELIVASNYLSGEIPDSVFNLSSLTILSFGVNKLHGNLPREMGLSLPNLVHLDMAENQFSGSIPASLSNASNLVILQLQFNNFTGRMPGMESSRKVSRIYIYQNSLGGGKADDLSFFSSLPNATSLVQLFVHVNHFEGNLSEVIGSLPTSLEMLSLYRNRFSGSIPSAIQNLVNLQVLDAHKNDLSGEIPSIIGNMGNLQYIDLSSNNIAGCIPSAIGKLTRLYRLDLGDNKLQGEIPAAIGNCTSLIGLSFSQNNLSGTIPSQLMGLSSLSLHMLLSHNRLSGTIPISIGSLTNLGELDLSHNMLSGEIPASLGSCAKLEMLSLQSNLLQGTIPSSLSSLRSIKLLDVSSNNLSGQFPKSFEGMKLLQLLNLSYNNIEGEVPSNGVFRNGSMISIVGNGKLCGGVIELNLPPCNFKQKKNAFSHKLIIKIVISTVSSVLLLAFVGSWLLIFWNKKRGKHETVSADDSQLPLSYRDLYKATNGFSRENLVGVGSFGSVYKGLLDKNGIATTIAVKVFNLQRRGGSKSFMAECAALKNIRHKNLVRILTVCSGIDDQMNDFKALVYEYLANGSLEDWLHPVADGNEPLRSLNFLQRLNVVIDVATAVDYIHHQCGTPIVHCDLKPSNVLLNEDMTGHVNDFGLARFLQPTGDPSSIGQMSSTIGIKGTIGYAPPEYGMGNEVSKQGDVYSYGVLLCEVFTGKRPTDEIFKEGLNIHTYVRTALSEKLMTRVLDPVLTNELPLGQAIPFDAISSSNTQETKKKKGQILEEVLISILEIGVVCSSDSPNERISIGEVVTRLVSLKNLLHDKFAQRQIGGM</sequence>
<keyword evidence="8" id="KW-0433">Leucine-rich repeat</keyword>
<dbReference type="InterPro" id="IPR013210">
    <property type="entry name" value="LRR_N_plant-typ"/>
</dbReference>
<evidence type="ECO:0000313" key="26">
    <source>
        <dbReference type="EMBL" id="CAI0396802.1"/>
    </source>
</evidence>
<keyword evidence="13 22" id="KW-0547">Nucleotide-binding</keyword>
<evidence type="ECO:0000259" key="25">
    <source>
        <dbReference type="PROSITE" id="PS50011"/>
    </source>
</evidence>
<name>A0AAV0IIL4_9ROSI</name>
<dbReference type="FunFam" id="3.80.10.10:FF:000288">
    <property type="entry name" value="LRR receptor-like serine/threonine-protein kinase EFR"/>
    <property type="match status" value="1"/>
</dbReference>
<dbReference type="InterPro" id="IPR003591">
    <property type="entry name" value="Leu-rich_rpt_typical-subtyp"/>
</dbReference>
<dbReference type="FunFam" id="3.30.200.20:FF:000432">
    <property type="entry name" value="LRR receptor-like serine/threonine-protein kinase EFR"/>
    <property type="match status" value="1"/>
</dbReference>
<dbReference type="Gene3D" id="3.30.200.20">
    <property type="entry name" value="Phosphorylase Kinase, domain 1"/>
    <property type="match status" value="1"/>
</dbReference>
<organism evidence="26 27">
    <name type="scientific">Linum tenue</name>
    <dbReference type="NCBI Taxonomy" id="586396"/>
    <lineage>
        <taxon>Eukaryota</taxon>
        <taxon>Viridiplantae</taxon>
        <taxon>Streptophyta</taxon>
        <taxon>Embryophyta</taxon>
        <taxon>Tracheophyta</taxon>
        <taxon>Spermatophyta</taxon>
        <taxon>Magnoliopsida</taxon>
        <taxon>eudicotyledons</taxon>
        <taxon>Gunneridae</taxon>
        <taxon>Pentapetalae</taxon>
        <taxon>rosids</taxon>
        <taxon>fabids</taxon>
        <taxon>Malpighiales</taxon>
        <taxon>Linaceae</taxon>
        <taxon>Linum</taxon>
    </lineage>
</organism>
<accession>A0AAV0IIL4</accession>
<evidence type="ECO:0000256" key="7">
    <source>
        <dbReference type="ARBA" id="ARBA00022553"/>
    </source>
</evidence>
<dbReference type="Proteomes" id="UP001154282">
    <property type="component" value="Unassembled WGS sequence"/>
</dbReference>
<keyword evidence="11 24" id="KW-0732">Signal</keyword>
<evidence type="ECO:0000256" key="11">
    <source>
        <dbReference type="ARBA" id="ARBA00022729"/>
    </source>
</evidence>
<evidence type="ECO:0000256" key="16">
    <source>
        <dbReference type="ARBA" id="ARBA00022989"/>
    </source>
</evidence>
<dbReference type="PROSITE" id="PS00108">
    <property type="entry name" value="PROTEIN_KINASE_ST"/>
    <property type="match status" value="1"/>
</dbReference>
<evidence type="ECO:0000256" key="5">
    <source>
        <dbReference type="ARBA" id="ARBA00022475"/>
    </source>
</evidence>
<keyword evidence="12" id="KW-0677">Repeat</keyword>
<keyword evidence="17 23" id="KW-0472">Membrane</keyword>
<dbReference type="Pfam" id="PF00560">
    <property type="entry name" value="LRR_1"/>
    <property type="match status" value="5"/>
</dbReference>
<dbReference type="GO" id="GO:0005886">
    <property type="term" value="C:plasma membrane"/>
    <property type="evidence" value="ECO:0007669"/>
    <property type="project" value="UniProtKB-SubCell"/>
</dbReference>
<dbReference type="SUPFAM" id="SSF52058">
    <property type="entry name" value="L domain-like"/>
    <property type="match status" value="2"/>
</dbReference>
<keyword evidence="10 23" id="KW-0812">Transmembrane</keyword>
<dbReference type="InterPro" id="IPR055414">
    <property type="entry name" value="LRR_R13L4/SHOC2-like"/>
</dbReference>
<dbReference type="SMART" id="SM00365">
    <property type="entry name" value="LRR_SD22"/>
    <property type="match status" value="7"/>
</dbReference>
<comment type="catalytic activity">
    <reaction evidence="20">
        <text>L-threonyl-[protein] + ATP = O-phospho-L-threonyl-[protein] + ADP + H(+)</text>
        <dbReference type="Rhea" id="RHEA:46608"/>
        <dbReference type="Rhea" id="RHEA-COMP:11060"/>
        <dbReference type="Rhea" id="RHEA-COMP:11605"/>
        <dbReference type="ChEBI" id="CHEBI:15378"/>
        <dbReference type="ChEBI" id="CHEBI:30013"/>
        <dbReference type="ChEBI" id="CHEBI:30616"/>
        <dbReference type="ChEBI" id="CHEBI:61977"/>
        <dbReference type="ChEBI" id="CHEBI:456216"/>
        <dbReference type="EC" id="2.7.11.1"/>
    </reaction>
</comment>
<gene>
    <name evidence="26" type="ORF">LITE_LOCUS9284</name>
</gene>
<protein>
    <recommendedName>
        <fullName evidence="4">non-specific serine/threonine protein kinase</fullName>
        <ecNumber evidence="4">2.7.11.1</ecNumber>
    </recommendedName>
</protein>
<dbReference type="EC" id="2.7.11.1" evidence="4"/>
<comment type="caution">
    <text evidence="26">The sequence shown here is derived from an EMBL/GenBank/DDBJ whole genome shotgun (WGS) entry which is preliminary data.</text>
</comment>
<evidence type="ECO:0000256" key="19">
    <source>
        <dbReference type="ARBA" id="ARBA00023180"/>
    </source>
</evidence>
<evidence type="ECO:0000256" key="3">
    <source>
        <dbReference type="ARBA" id="ARBA00008684"/>
    </source>
</evidence>
<dbReference type="GO" id="GO:0005524">
    <property type="term" value="F:ATP binding"/>
    <property type="evidence" value="ECO:0007669"/>
    <property type="project" value="UniProtKB-UniRule"/>
</dbReference>
<keyword evidence="7" id="KW-0597">Phosphoprotein</keyword>
<dbReference type="InterPro" id="IPR017441">
    <property type="entry name" value="Protein_kinase_ATP_BS"/>
</dbReference>
<evidence type="ECO:0000256" key="9">
    <source>
        <dbReference type="ARBA" id="ARBA00022679"/>
    </source>
</evidence>
<keyword evidence="14" id="KW-0418">Kinase</keyword>
<keyword evidence="16 23" id="KW-1133">Transmembrane helix</keyword>
<evidence type="ECO:0000256" key="20">
    <source>
        <dbReference type="ARBA" id="ARBA00047899"/>
    </source>
</evidence>
<dbReference type="InterPro" id="IPR001611">
    <property type="entry name" value="Leu-rich_rpt"/>
</dbReference>
<feature type="chain" id="PRO_5043762641" description="non-specific serine/threonine protein kinase" evidence="24">
    <location>
        <begin position="23"/>
        <end position="1040"/>
    </location>
</feature>
<feature type="transmembrane region" description="Helical" evidence="23">
    <location>
        <begin position="650"/>
        <end position="674"/>
    </location>
</feature>
<evidence type="ECO:0000256" key="4">
    <source>
        <dbReference type="ARBA" id="ARBA00012513"/>
    </source>
</evidence>
<dbReference type="PANTHER" id="PTHR27008:SF577">
    <property type="entry name" value="PROTEIN KINASE DOMAIN-CONTAINING PROTEIN"/>
    <property type="match status" value="1"/>
</dbReference>
<dbReference type="GO" id="GO:0004674">
    <property type="term" value="F:protein serine/threonine kinase activity"/>
    <property type="evidence" value="ECO:0007669"/>
    <property type="project" value="UniProtKB-KW"/>
</dbReference>
<evidence type="ECO:0000313" key="27">
    <source>
        <dbReference type="Proteomes" id="UP001154282"/>
    </source>
</evidence>
<keyword evidence="9" id="KW-0808">Transferase</keyword>
<keyword evidence="18" id="KW-0675">Receptor</keyword>
<dbReference type="PROSITE" id="PS00107">
    <property type="entry name" value="PROTEIN_KINASE_ATP"/>
    <property type="match status" value="1"/>
</dbReference>
<dbReference type="PANTHER" id="PTHR27008">
    <property type="entry name" value="OS04G0122200 PROTEIN"/>
    <property type="match status" value="1"/>
</dbReference>
<dbReference type="SMART" id="SM00369">
    <property type="entry name" value="LRR_TYP"/>
    <property type="match status" value="10"/>
</dbReference>
<feature type="signal peptide" evidence="24">
    <location>
        <begin position="1"/>
        <end position="22"/>
    </location>
</feature>
<comment type="similarity">
    <text evidence="3">Belongs to the protein kinase superfamily. Ser/Thr protein kinase family.</text>
</comment>
<dbReference type="EMBL" id="CAMGYJ010000003">
    <property type="protein sequence ID" value="CAI0396802.1"/>
    <property type="molecule type" value="Genomic_DNA"/>
</dbReference>
<comment type="catalytic activity">
    <reaction evidence="21">
        <text>L-seryl-[protein] + ATP = O-phospho-L-seryl-[protein] + ADP + H(+)</text>
        <dbReference type="Rhea" id="RHEA:17989"/>
        <dbReference type="Rhea" id="RHEA-COMP:9863"/>
        <dbReference type="Rhea" id="RHEA-COMP:11604"/>
        <dbReference type="ChEBI" id="CHEBI:15378"/>
        <dbReference type="ChEBI" id="CHEBI:29999"/>
        <dbReference type="ChEBI" id="CHEBI:30616"/>
        <dbReference type="ChEBI" id="CHEBI:83421"/>
        <dbReference type="ChEBI" id="CHEBI:456216"/>
        <dbReference type="EC" id="2.7.11.1"/>
    </reaction>
</comment>
<keyword evidence="15 22" id="KW-0067">ATP-binding</keyword>
<comment type="subcellular location">
    <subcellularLocation>
        <location evidence="1">Cell membrane</location>
        <topology evidence="1">Single-pass membrane protein</topology>
    </subcellularLocation>
    <subcellularLocation>
        <location evidence="2">Membrane</location>
        <topology evidence="2">Single-pass type I membrane protein</topology>
    </subcellularLocation>
</comment>
<evidence type="ECO:0000256" key="6">
    <source>
        <dbReference type="ARBA" id="ARBA00022527"/>
    </source>
</evidence>
<dbReference type="Gene3D" id="1.10.510.10">
    <property type="entry name" value="Transferase(Phosphotransferase) domain 1"/>
    <property type="match status" value="1"/>
</dbReference>
<evidence type="ECO:0000256" key="21">
    <source>
        <dbReference type="ARBA" id="ARBA00048679"/>
    </source>
</evidence>
<keyword evidence="5" id="KW-1003">Cell membrane</keyword>
<feature type="binding site" evidence="22">
    <location>
        <position position="738"/>
    </location>
    <ligand>
        <name>ATP</name>
        <dbReference type="ChEBI" id="CHEBI:30616"/>
    </ligand>
</feature>
<reference evidence="26" key="1">
    <citation type="submission" date="2022-08" db="EMBL/GenBank/DDBJ databases">
        <authorList>
            <person name="Gutierrez-Valencia J."/>
        </authorList>
    </citation>
    <scope>NUCLEOTIDE SEQUENCE</scope>
</reference>
<evidence type="ECO:0000256" key="15">
    <source>
        <dbReference type="ARBA" id="ARBA00022840"/>
    </source>
</evidence>
<evidence type="ECO:0000256" key="18">
    <source>
        <dbReference type="ARBA" id="ARBA00023170"/>
    </source>
</evidence>
<dbReference type="InterPro" id="IPR051809">
    <property type="entry name" value="Plant_receptor-like_S/T_kinase"/>
</dbReference>
<evidence type="ECO:0000256" key="14">
    <source>
        <dbReference type="ARBA" id="ARBA00022777"/>
    </source>
</evidence>
<keyword evidence="19" id="KW-0325">Glycoprotein</keyword>
<dbReference type="Pfam" id="PF08263">
    <property type="entry name" value="LRRNT_2"/>
    <property type="match status" value="1"/>
</dbReference>
<dbReference type="InterPro" id="IPR032675">
    <property type="entry name" value="LRR_dom_sf"/>
</dbReference>
<keyword evidence="27" id="KW-1185">Reference proteome</keyword>
<evidence type="ECO:0000256" key="10">
    <source>
        <dbReference type="ARBA" id="ARBA00022692"/>
    </source>
</evidence>
<evidence type="ECO:0000256" key="1">
    <source>
        <dbReference type="ARBA" id="ARBA00004162"/>
    </source>
</evidence>
<dbReference type="Pfam" id="PF07714">
    <property type="entry name" value="PK_Tyr_Ser-Thr"/>
    <property type="match status" value="1"/>
</dbReference>
<dbReference type="Gene3D" id="3.80.10.10">
    <property type="entry name" value="Ribonuclease Inhibitor"/>
    <property type="match status" value="4"/>
</dbReference>
<feature type="domain" description="Protein kinase" evidence="25">
    <location>
        <begin position="707"/>
        <end position="1032"/>
    </location>
</feature>
<evidence type="ECO:0000256" key="17">
    <source>
        <dbReference type="ARBA" id="ARBA00023136"/>
    </source>
</evidence>
<evidence type="ECO:0000256" key="23">
    <source>
        <dbReference type="SAM" id="Phobius"/>
    </source>
</evidence>
<dbReference type="FunFam" id="3.80.10.10:FF:000095">
    <property type="entry name" value="LRR receptor-like serine/threonine-protein kinase GSO1"/>
    <property type="match status" value="1"/>
</dbReference>
<dbReference type="Pfam" id="PF13855">
    <property type="entry name" value="LRR_8"/>
    <property type="match status" value="1"/>
</dbReference>
<dbReference type="SUPFAM" id="SSF56112">
    <property type="entry name" value="Protein kinase-like (PK-like)"/>
    <property type="match status" value="1"/>
</dbReference>
<evidence type="ECO:0000256" key="12">
    <source>
        <dbReference type="ARBA" id="ARBA00022737"/>
    </source>
</evidence>
<dbReference type="InterPro" id="IPR001245">
    <property type="entry name" value="Ser-Thr/Tyr_kinase_cat_dom"/>
</dbReference>
<evidence type="ECO:0000256" key="24">
    <source>
        <dbReference type="SAM" id="SignalP"/>
    </source>
</evidence>
<dbReference type="SMART" id="SM00220">
    <property type="entry name" value="S_TKc"/>
    <property type="match status" value="1"/>
</dbReference>
<dbReference type="InterPro" id="IPR008271">
    <property type="entry name" value="Ser/Thr_kinase_AS"/>
</dbReference>
<evidence type="ECO:0000256" key="13">
    <source>
        <dbReference type="ARBA" id="ARBA00022741"/>
    </source>
</evidence>
<dbReference type="InterPro" id="IPR011009">
    <property type="entry name" value="Kinase-like_dom_sf"/>
</dbReference>
<evidence type="ECO:0000256" key="2">
    <source>
        <dbReference type="ARBA" id="ARBA00004479"/>
    </source>
</evidence>
<dbReference type="FunFam" id="1.10.510.10:FF:000358">
    <property type="entry name" value="Putative leucine-rich repeat receptor-like serine/threonine-protein kinase"/>
    <property type="match status" value="1"/>
</dbReference>
<dbReference type="PROSITE" id="PS50011">
    <property type="entry name" value="PROTEIN_KINASE_DOM"/>
    <property type="match status" value="1"/>
</dbReference>
<proteinExistence type="inferred from homology"/>
<dbReference type="InterPro" id="IPR000719">
    <property type="entry name" value="Prot_kinase_dom"/>
</dbReference>
<evidence type="ECO:0000256" key="8">
    <source>
        <dbReference type="ARBA" id="ARBA00022614"/>
    </source>
</evidence>